<dbReference type="Pfam" id="PF25372">
    <property type="entry name" value="DUF7885"/>
    <property type="match status" value="1"/>
</dbReference>
<accession>A0A8W8MAN7</accession>
<dbReference type="Gene3D" id="1.20.1280.50">
    <property type="match status" value="1"/>
</dbReference>
<dbReference type="InterPro" id="IPR057207">
    <property type="entry name" value="FBXL15_LRR"/>
</dbReference>
<feature type="domain" description="F-box" evidence="2">
    <location>
        <begin position="232"/>
        <end position="278"/>
    </location>
</feature>
<dbReference type="Proteomes" id="UP000005408">
    <property type="component" value="Unassembled WGS sequence"/>
</dbReference>
<dbReference type="SUPFAM" id="SSF81383">
    <property type="entry name" value="F-box domain"/>
    <property type="match status" value="1"/>
</dbReference>
<dbReference type="PANTHER" id="PTHR13318">
    <property type="entry name" value="PARTNER OF PAIRED, ISOFORM B-RELATED"/>
    <property type="match status" value="1"/>
</dbReference>
<dbReference type="GO" id="GO:0019005">
    <property type="term" value="C:SCF ubiquitin ligase complex"/>
    <property type="evidence" value="ECO:0007669"/>
    <property type="project" value="TreeGrafter"/>
</dbReference>
<dbReference type="InterPro" id="IPR032675">
    <property type="entry name" value="LRR_dom_sf"/>
</dbReference>
<dbReference type="Gene3D" id="3.80.10.10">
    <property type="entry name" value="Ribonuclease Inhibitor"/>
    <property type="match status" value="2"/>
</dbReference>
<evidence type="ECO:0000313" key="4">
    <source>
        <dbReference type="Proteomes" id="UP000005408"/>
    </source>
</evidence>
<proteinExistence type="predicted"/>
<dbReference type="CDD" id="cd22117">
    <property type="entry name" value="F-box_FBXL4"/>
    <property type="match status" value="1"/>
</dbReference>
<keyword evidence="1" id="KW-0833">Ubl conjugation pathway</keyword>
<keyword evidence="4" id="KW-1185">Reference proteome</keyword>
<name>A0A8W8MAN7_MAGGI</name>
<dbReference type="EnsemblMetazoa" id="G32126.1">
    <property type="protein sequence ID" value="G32126.1:cds"/>
    <property type="gene ID" value="G32126"/>
</dbReference>
<dbReference type="FunFam" id="3.80.10.10:FF:000152">
    <property type="entry name" value="F-box/LRR-repeat protein 4 isoform X1"/>
    <property type="match status" value="1"/>
</dbReference>
<dbReference type="GO" id="GO:0031146">
    <property type="term" value="P:SCF-dependent proteasomal ubiquitin-dependent protein catabolic process"/>
    <property type="evidence" value="ECO:0007669"/>
    <property type="project" value="TreeGrafter"/>
</dbReference>
<reference evidence="3" key="1">
    <citation type="submission" date="2022-08" db="UniProtKB">
        <authorList>
            <consortium name="EnsemblMetazoa"/>
        </authorList>
    </citation>
    <scope>IDENTIFICATION</scope>
    <source>
        <strain evidence="3">05x7-T-G4-1.051#20</strain>
    </source>
</reference>
<dbReference type="PROSITE" id="PS50181">
    <property type="entry name" value="FBOX"/>
    <property type="match status" value="1"/>
</dbReference>
<dbReference type="AlphaFoldDB" id="A0A8W8MAN7"/>
<dbReference type="InterPro" id="IPR036047">
    <property type="entry name" value="F-box-like_dom_sf"/>
</dbReference>
<protein>
    <recommendedName>
        <fullName evidence="2">F-box domain-containing protein</fullName>
    </recommendedName>
</protein>
<dbReference type="InterPro" id="IPR001810">
    <property type="entry name" value="F-box_dom"/>
</dbReference>
<evidence type="ECO:0000259" key="2">
    <source>
        <dbReference type="PROSITE" id="PS50181"/>
    </source>
</evidence>
<dbReference type="InterPro" id="IPR006553">
    <property type="entry name" value="Leu-rich_rpt_Cys-con_subtyp"/>
</dbReference>
<organism evidence="3 4">
    <name type="scientific">Magallana gigas</name>
    <name type="common">Pacific oyster</name>
    <name type="synonym">Crassostrea gigas</name>
    <dbReference type="NCBI Taxonomy" id="29159"/>
    <lineage>
        <taxon>Eukaryota</taxon>
        <taxon>Metazoa</taxon>
        <taxon>Spiralia</taxon>
        <taxon>Lophotrochozoa</taxon>
        <taxon>Mollusca</taxon>
        <taxon>Bivalvia</taxon>
        <taxon>Autobranchia</taxon>
        <taxon>Pteriomorphia</taxon>
        <taxon>Ostreida</taxon>
        <taxon>Ostreoidea</taxon>
        <taxon>Ostreidae</taxon>
        <taxon>Magallana</taxon>
    </lineage>
</organism>
<evidence type="ECO:0000256" key="1">
    <source>
        <dbReference type="ARBA" id="ARBA00022786"/>
    </source>
</evidence>
<dbReference type="SUPFAM" id="SSF52047">
    <property type="entry name" value="RNI-like"/>
    <property type="match status" value="1"/>
</dbReference>
<dbReference type="PANTHER" id="PTHR13318:SF152">
    <property type="entry name" value="F-BOX_LRR-REPEAT PROTEIN 4"/>
    <property type="match status" value="1"/>
</dbReference>
<dbReference type="Pfam" id="PF12937">
    <property type="entry name" value="F-box-like"/>
    <property type="match status" value="1"/>
</dbReference>
<sequence>MQQFSQYAADVSDFSSQYGSETSISYTASNLAGKCNIYPAYGDFTQACVFRTYGPWWKYAPSGKRKFKRTPPGFVSQDFIELEFEYAVHPTKIEIWETYNPGTIVRILACDSSGTDVDRGMTREGKEGRWKVLWEGGPEKSPPESRIFSPPLRHVPFCTRVLRLEFCHDLCEYYTELDAVCLHGEDSQGNYILSGLEGVIPRSRIDDISNMEEKLDQLSLREQENTAVGDDAISIEELPEEVIQLILSYLDIPSLCMASVTSKFFYKHCYDSLQYTELDLQPHWTEVNNFALDSLLSRCHYLQHLNISWCGGNQNCISPTTFSRFLKECGRDLQTLYMSSCKFVNGEVIIAVAENCPKLKELDVGSCQSLDGQSISHLSKIQTLERLNLYRLPVDKDSLIKVLRVCSNLKHLNLGATRIQESRIDTVMKVIGSSCRNLISLDLWRCRLTDEGLGAITENCPHIEELDLGWCSNLRSTTGCFLKLVKNCPNIKKLYLTANRTICKGDLEAIAKYSRKLEQLDILGTSYVQADDVHSVLTSCPKLIFLDVSFCGNVNEETIEIWRTEFPRCSIKKSFQD</sequence>
<evidence type="ECO:0000313" key="3">
    <source>
        <dbReference type="EnsemblMetazoa" id="G32126.1:cds"/>
    </source>
</evidence>
<dbReference type="SMART" id="SM00367">
    <property type="entry name" value="LRR_CC"/>
    <property type="match status" value="6"/>
</dbReference>